<dbReference type="KEGG" id="mey:TM49_07815"/>
<dbReference type="Proteomes" id="UP000032611">
    <property type="component" value="Chromosome"/>
</dbReference>
<accession>A0A0D5LN10</accession>
<dbReference type="PRINTS" id="PR00455">
    <property type="entry name" value="HTHTETR"/>
</dbReference>
<evidence type="ECO:0000256" key="4">
    <source>
        <dbReference type="PROSITE-ProRule" id="PRU00335"/>
    </source>
</evidence>
<keyword evidence="3" id="KW-0804">Transcription</keyword>
<evidence type="ECO:0000256" key="2">
    <source>
        <dbReference type="ARBA" id="ARBA00023125"/>
    </source>
</evidence>
<dbReference type="PROSITE" id="PS01081">
    <property type="entry name" value="HTH_TETR_1"/>
    <property type="match status" value="1"/>
</dbReference>
<organism evidence="6 7">
    <name type="scientific">Martelella endophytica</name>
    <dbReference type="NCBI Taxonomy" id="1486262"/>
    <lineage>
        <taxon>Bacteria</taxon>
        <taxon>Pseudomonadati</taxon>
        <taxon>Pseudomonadota</taxon>
        <taxon>Alphaproteobacteria</taxon>
        <taxon>Hyphomicrobiales</taxon>
        <taxon>Aurantimonadaceae</taxon>
        <taxon>Martelella</taxon>
    </lineage>
</organism>
<dbReference type="SUPFAM" id="SSF46689">
    <property type="entry name" value="Homeodomain-like"/>
    <property type="match status" value="1"/>
</dbReference>
<evidence type="ECO:0000256" key="3">
    <source>
        <dbReference type="ARBA" id="ARBA00023163"/>
    </source>
</evidence>
<proteinExistence type="predicted"/>
<dbReference type="HOGENOM" id="CLU_2800277_0_0_5"/>
<dbReference type="Gene3D" id="1.10.357.10">
    <property type="entry name" value="Tetracycline Repressor, domain 2"/>
    <property type="match status" value="1"/>
</dbReference>
<dbReference type="GO" id="GO:0000976">
    <property type="term" value="F:transcription cis-regulatory region binding"/>
    <property type="evidence" value="ECO:0007669"/>
    <property type="project" value="TreeGrafter"/>
</dbReference>
<keyword evidence="7" id="KW-1185">Reference proteome</keyword>
<sequence length="65" mass="6991">MKNQASPLKAAEEAFVELGVDVSVAEIARHAGVGKGTVFRHFATKEELLAAVVVTRLRDLMAHCT</sequence>
<evidence type="ECO:0000259" key="5">
    <source>
        <dbReference type="PROSITE" id="PS50977"/>
    </source>
</evidence>
<keyword evidence="2 4" id="KW-0238">DNA-binding</keyword>
<evidence type="ECO:0000313" key="7">
    <source>
        <dbReference type="Proteomes" id="UP000032611"/>
    </source>
</evidence>
<gene>
    <name evidence="6" type="ORF">TM49_07815</name>
</gene>
<keyword evidence="1" id="KW-0805">Transcription regulation</keyword>
<dbReference type="PANTHER" id="PTHR30055">
    <property type="entry name" value="HTH-TYPE TRANSCRIPTIONAL REGULATOR RUTR"/>
    <property type="match status" value="1"/>
</dbReference>
<dbReference type="PROSITE" id="PS50977">
    <property type="entry name" value="HTH_TETR_2"/>
    <property type="match status" value="1"/>
</dbReference>
<feature type="domain" description="HTH tetR-type" evidence="5">
    <location>
        <begin position="1"/>
        <end position="60"/>
    </location>
</feature>
<reference evidence="6 7" key="1">
    <citation type="journal article" date="2015" name="Genome Announc.">
        <title>Complete genome sequence of Martelella endophytica YC6887, which has antifungal activity associated with a halophyte.</title>
        <authorList>
            <person name="Khan A."/>
            <person name="Khan H."/>
            <person name="Chung E.J."/>
            <person name="Hossain M.T."/>
            <person name="Chung Y.R."/>
        </authorList>
    </citation>
    <scope>NUCLEOTIDE SEQUENCE [LARGE SCALE GENOMIC DNA]</scope>
    <source>
        <strain evidence="6">YC6887</strain>
    </source>
</reference>
<feature type="DNA-binding region" description="H-T-H motif" evidence="4">
    <location>
        <begin position="23"/>
        <end position="42"/>
    </location>
</feature>
<dbReference type="InterPro" id="IPR050109">
    <property type="entry name" value="HTH-type_TetR-like_transc_reg"/>
</dbReference>
<dbReference type="PATRIC" id="fig|1486262.3.peg.1614"/>
<dbReference type="STRING" id="1486262.TM49_07815"/>
<dbReference type="PANTHER" id="PTHR30055:SF234">
    <property type="entry name" value="HTH-TYPE TRANSCRIPTIONAL REGULATOR BETI"/>
    <property type="match status" value="1"/>
</dbReference>
<dbReference type="InterPro" id="IPR001647">
    <property type="entry name" value="HTH_TetR"/>
</dbReference>
<dbReference type="RefSeq" id="WP_045680335.1">
    <property type="nucleotide sequence ID" value="NZ_CP010803.1"/>
</dbReference>
<evidence type="ECO:0000256" key="1">
    <source>
        <dbReference type="ARBA" id="ARBA00023015"/>
    </source>
</evidence>
<dbReference type="GO" id="GO:0003700">
    <property type="term" value="F:DNA-binding transcription factor activity"/>
    <property type="evidence" value="ECO:0007669"/>
    <property type="project" value="TreeGrafter"/>
</dbReference>
<name>A0A0D5LN10_MAREN</name>
<evidence type="ECO:0000313" key="6">
    <source>
        <dbReference type="EMBL" id="AJY45604.1"/>
    </source>
</evidence>
<protein>
    <recommendedName>
        <fullName evidence="5">HTH tetR-type domain-containing protein</fullName>
    </recommendedName>
</protein>
<dbReference type="EMBL" id="CP010803">
    <property type="protein sequence ID" value="AJY45604.1"/>
    <property type="molecule type" value="Genomic_DNA"/>
</dbReference>
<dbReference type="AlphaFoldDB" id="A0A0D5LN10"/>
<dbReference type="InterPro" id="IPR009057">
    <property type="entry name" value="Homeodomain-like_sf"/>
</dbReference>
<dbReference type="Pfam" id="PF00440">
    <property type="entry name" value="TetR_N"/>
    <property type="match status" value="1"/>
</dbReference>
<dbReference type="InterPro" id="IPR023772">
    <property type="entry name" value="DNA-bd_HTH_TetR-type_CS"/>
</dbReference>